<organism evidence="2 3">
    <name type="scientific">Mizuhopecten yessoensis</name>
    <name type="common">Japanese scallop</name>
    <name type="synonym">Patinopecten yessoensis</name>
    <dbReference type="NCBI Taxonomy" id="6573"/>
    <lineage>
        <taxon>Eukaryota</taxon>
        <taxon>Metazoa</taxon>
        <taxon>Spiralia</taxon>
        <taxon>Lophotrochozoa</taxon>
        <taxon>Mollusca</taxon>
        <taxon>Bivalvia</taxon>
        <taxon>Autobranchia</taxon>
        <taxon>Pteriomorphia</taxon>
        <taxon>Pectinida</taxon>
        <taxon>Pectinoidea</taxon>
        <taxon>Pectinidae</taxon>
        <taxon>Mizuhopecten</taxon>
    </lineage>
</organism>
<sequence>MNTLALVSFVGLVALSSASRCCAPPQLERSEYIEGREMMDGKMIPVKATARTAYDATNERLMTKSTITRGQTTETKHILSDYKQGYQYTVVEGACTKSRLTGPFPAQCIPDNASKGIPMYFGAGDKKILATDYIVKDADMISSLLVTENCTPFSNTTTCTSGKTPYVVAIAYNGTTLGIADPAVFDIPPSCSHEHRVPDVQEKLNSQVCCVPKQFESPGGALGLIDVNGKALKQTISMMTSYDSINKKTVTKSTTIVENYPPTITVELKDYAAGKQYEVKNGVCTKGPLTTTFPDQCTPANATYSPIVMGTGPHAVKGRIYNYMYSGINMTFIVTEDCVPLTEMLNGHSVASVEYWIALGYTGLTTGIKDPSVFNVPASCGDDHLNTENQTYSSYSSWRHMFSNV</sequence>
<dbReference type="PANTHER" id="PTHR10697:SF13">
    <property type="entry name" value="RICIN B LECTIN DOMAIN-CONTAINING PROTEIN"/>
    <property type="match status" value="1"/>
</dbReference>
<dbReference type="OrthoDB" id="10001248at2759"/>
<proteinExistence type="predicted"/>
<dbReference type="Proteomes" id="UP000242188">
    <property type="component" value="Unassembled WGS sequence"/>
</dbReference>
<dbReference type="GO" id="GO:0007160">
    <property type="term" value="P:cell-matrix adhesion"/>
    <property type="evidence" value="ECO:0007669"/>
    <property type="project" value="InterPro"/>
</dbReference>
<name>A0A210R6M8_MIZYE</name>
<dbReference type="AlphaFoldDB" id="A0A210R6M8"/>
<keyword evidence="1" id="KW-0732">Signal</keyword>
<comment type="caution">
    <text evidence="2">The sequence shown here is derived from an EMBL/GenBank/DDBJ whole genome shotgun (WGS) entry which is preliminary data.</text>
</comment>
<dbReference type="GO" id="GO:0005509">
    <property type="term" value="F:calcium ion binding"/>
    <property type="evidence" value="ECO:0007669"/>
    <property type="project" value="InterPro"/>
</dbReference>
<feature type="chain" id="PRO_5012758445" evidence="1">
    <location>
        <begin position="19"/>
        <end position="405"/>
    </location>
</feature>
<dbReference type="EMBL" id="NEDP02000123">
    <property type="protein sequence ID" value="OWF56662.1"/>
    <property type="molecule type" value="Genomic_DNA"/>
</dbReference>
<feature type="signal peptide" evidence="1">
    <location>
        <begin position="1"/>
        <end position="18"/>
    </location>
</feature>
<dbReference type="GO" id="GO:0005576">
    <property type="term" value="C:extracellular region"/>
    <property type="evidence" value="ECO:0007669"/>
    <property type="project" value="InterPro"/>
</dbReference>
<dbReference type="InterPro" id="IPR001299">
    <property type="entry name" value="Ependymin"/>
</dbReference>
<evidence type="ECO:0000313" key="2">
    <source>
        <dbReference type="EMBL" id="OWF56662.1"/>
    </source>
</evidence>
<reference evidence="2 3" key="1">
    <citation type="journal article" date="2017" name="Nat. Ecol. Evol.">
        <title>Scallop genome provides insights into evolution of bilaterian karyotype and development.</title>
        <authorList>
            <person name="Wang S."/>
            <person name="Zhang J."/>
            <person name="Jiao W."/>
            <person name="Li J."/>
            <person name="Xun X."/>
            <person name="Sun Y."/>
            <person name="Guo X."/>
            <person name="Huan P."/>
            <person name="Dong B."/>
            <person name="Zhang L."/>
            <person name="Hu X."/>
            <person name="Sun X."/>
            <person name="Wang J."/>
            <person name="Zhao C."/>
            <person name="Wang Y."/>
            <person name="Wang D."/>
            <person name="Huang X."/>
            <person name="Wang R."/>
            <person name="Lv J."/>
            <person name="Li Y."/>
            <person name="Zhang Z."/>
            <person name="Liu B."/>
            <person name="Lu W."/>
            <person name="Hui Y."/>
            <person name="Liang J."/>
            <person name="Zhou Z."/>
            <person name="Hou R."/>
            <person name="Li X."/>
            <person name="Liu Y."/>
            <person name="Li H."/>
            <person name="Ning X."/>
            <person name="Lin Y."/>
            <person name="Zhao L."/>
            <person name="Xing Q."/>
            <person name="Dou J."/>
            <person name="Li Y."/>
            <person name="Mao J."/>
            <person name="Guo H."/>
            <person name="Dou H."/>
            <person name="Li T."/>
            <person name="Mu C."/>
            <person name="Jiang W."/>
            <person name="Fu Q."/>
            <person name="Fu X."/>
            <person name="Miao Y."/>
            <person name="Liu J."/>
            <person name="Yu Q."/>
            <person name="Li R."/>
            <person name="Liao H."/>
            <person name="Li X."/>
            <person name="Kong Y."/>
            <person name="Jiang Z."/>
            <person name="Chourrout D."/>
            <person name="Li R."/>
            <person name="Bao Z."/>
        </authorList>
    </citation>
    <scope>NUCLEOTIDE SEQUENCE [LARGE SCALE GENOMIC DNA]</scope>
    <source>
        <strain evidence="2 3">PY_sf001</strain>
    </source>
</reference>
<keyword evidence="3" id="KW-1185">Reference proteome</keyword>
<evidence type="ECO:0000313" key="3">
    <source>
        <dbReference type="Proteomes" id="UP000242188"/>
    </source>
</evidence>
<accession>A0A210R6M8</accession>
<evidence type="ECO:0000256" key="1">
    <source>
        <dbReference type="SAM" id="SignalP"/>
    </source>
</evidence>
<dbReference type="GO" id="GO:0005764">
    <property type="term" value="C:lysosome"/>
    <property type="evidence" value="ECO:0007669"/>
    <property type="project" value="TreeGrafter"/>
</dbReference>
<protein>
    <submittedName>
        <fullName evidence="2">Ependymin-related protein 1</fullName>
    </submittedName>
</protein>
<dbReference type="Pfam" id="PF00811">
    <property type="entry name" value="Ependymin"/>
    <property type="match status" value="2"/>
</dbReference>
<dbReference type="PANTHER" id="PTHR10697">
    <property type="entry name" value="MAMMALIAN EPENDYMIN-RELATED PROTEIN 1"/>
    <property type="match status" value="1"/>
</dbReference>
<gene>
    <name evidence="2" type="ORF">KP79_PYT16265</name>
</gene>